<dbReference type="EMBL" id="UINC01002712">
    <property type="protein sequence ID" value="SUZ99546.1"/>
    <property type="molecule type" value="Genomic_DNA"/>
</dbReference>
<keyword evidence="1" id="KW-0238">DNA-binding</keyword>
<sequence length="126" mass="14225">MSTDNQFHDEPCFVISVAARIVGVHAQTLRHYERVGLIWPSRTGGRQRLYSMADIDRLRRLKALTEDMGLNLAGAEVALKLINRIEELEGEVNQLVETVKVLQRQELTPGPEQRQGQGTASSFQRL</sequence>
<accession>A0A381S675</accession>
<dbReference type="GO" id="GO:0003677">
    <property type="term" value="F:DNA binding"/>
    <property type="evidence" value="ECO:0007669"/>
    <property type="project" value="UniProtKB-KW"/>
</dbReference>
<proteinExistence type="predicted"/>
<dbReference type="Gene3D" id="1.10.1660.10">
    <property type="match status" value="1"/>
</dbReference>
<dbReference type="NCBIfam" id="NF047375">
    <property type="entry name" value="HeatShock_HspR"/>
    <property type="match status" value="1"/>
</dbReference>
<dbReference type="Pfam" id="PF13411">
    <property type="entry name" value="MerR_1"/>
    <property type="match status" value="1"/>
</dbReference>
<feature type="region of interest" description="Disordered" evidence="3">
    <location>
        <begin position="107"/>
        <end position="126"/>
    </location>
</feature>
<dbReference type="AlphaFoldDB" id="A0A381S675"/>
<dbReference type="PANTHER" id="PTHR30204">
    <property type="entry name" value="REDOX-CYCLING DRUG-SENSING TRANSCRIPTIONAL ACTIVATOR SOXR"/>
    <property type="match status" value="1"/>
</dbReference>
<evidence type="ECO:0000256" key="1">
    <source>
        <dbReference type="ARBA" id="ARBA00023125"/>
    </source>
</evidence>
<dbReference type="PANTHER" id="PTHR30204:SF58">
    <property type="entry name" value="HTH-TYPE TRANSCRIPTIONAL REGULATOR YFMP"/>
    <property type="match status" value="1"/>
</dbReference>
<dbReference type="PROSITE" id="PS50937">
    <property type="entry name" value="HTH_MERR_2"/>
    <property type="match status" value="1"/>
</dbReference>
<name>A0A381S675_9ZZZZ</name>
<organism evidence="5">
    <name type="scientific">marine metagenome</name>
    <dbReference type="NCBI Taxonomy" id="408172"/>
    <lineage>
        <taxon>unclassified sequences</taxon>
        <taxon>metagenomes</taxon>
        <taxon>ecological metagenomes</taxon>
    </lineage>
</organism>
<dbReference type="SMART" id="SM00422">
    <property type="entry name" value="HTH_MERR"/>
    <property type="match status" value="1"/>
</dbReference>
<dbReference type="InterPro" id="IPR000551">
    <property type="entry name" value="MerR-type_HTH_dom"/>
</dbReference>
<protein>
    <recommendedName>
        <fullName evidence="4">HTH merR-type domain-containing protein</fullName>
    </recommendedName>
</protein>
<keyword evidence="2" id="KW-0175">Coiled coil</keyword>
<evidence type="ECO:0000256" key="3">
    <source>
        <dbReference type="SAM" id="MobiDB-lite"/>
    </source>
</evidence>
<dbReference type="PRINTS" id="PR00040">
    <property type="entry name" value="HTHMERR"/>
</dbReference>
<reference evidence="5" key="1">
    <citation type="submission" date="2018-05" db="EMBL/GenBank/DDBJ databases">
        <authorList>
            <person name="Lanie J.A."/>
            <person name="Ng W.-L."/>
            <person name="Kazmierczak K.M."/>
            <person name="Andrzejewski T.M."/>
            <person name="Davidsen T.M."/>
            <person name="Wayne K.J."/>
            <person name="Tettelin H."/>
            <person name="Glass J.I."/>
            <person name="Rusch D."/>
            <person name="Podicherti R."/>
            <person name="Tsui H.-C.T."/>
            <person name="Winkler M.E."/>
        </authorList>
    </citation>
    <scope>NUCLEOTIDE SEQUENCE</scope>
</reference>
<feature type="compositionally biased region" description="Polar residues" evidence="3">
    <location>
        <begin position="114"/>
        <end position="126"/>
    </location>
</feature>
<gene>
    <name evidence="5" type="ORF">METZ01_LOCUS52400</name>
</gene>
<dbReference type="InterPro" id="IPR047057">
    <property type="entry name" value="MerR_fam"/>
</dbReference>
<feature type="coiled-coil region" evidence="2">
    <location>
        <begin position="78"/>
        <end position="105"/>
    </location>
</feature>
<dbReference type="GO" id="GO:0003700">
    <property type="term" value="F:DNA-binding transcription factor activity"/>
    <property type="evidence" value="ECO:0007669"/>
    <property type="project" value="InterPro"/>
</dbReference>
<feature type="domain" description="HTH merR-type" evidence="4">
    <location>
        <begin position="12"/>
        <end position="81"/>
    </location>
</feature>
<dbReference type="InterPro" id="IPR009061">
    <property type="entry name" value="DNA-bd_dom_put_sf"/>
</dbReference>
<dbReference type="PROSITE" id="PS00552">
    <property type="entry name" value="HTH_MERR_1"/>
    <property type="match status" value="1"/>
</dbReference>
<evidence type="ECO:0000256" key="2">
    <source>
        <dbReference type="SAM" id="Coils"/>
    </source>
</evidence>
<evidence type="ECO:0000259" key="4">
    <source>
        <dbReference type="PROSITE" id="PS50937"/>
    </source>
</evidence>
<evidence type="ECO:0000313" key="5">
    <source>
        <dbReference type="EMBL" id="SUZ99546.1"/>
    </source>
</evidence>
<dbReference type="SUPFAM" id="SSF46955">
    <property type="entry name" value="Putative DNA-binding domain"/>
    <property type="match status" value="1"/>
</dbReference>